<dbReference type="NCBIfam" id="NF002853">
    <property type="entry name" value="PRK03140.1"/>
    <property type="match status" value="1"/>
</dbReference>
<evidence type="ECO:0000256" key="7">
    <source>
        <dbReference type="ARBA" id="ARBA00023145"/>
    </source>
</evidence>
<feature type="active site" description="Charge relay system; for autoendoproteolytic cleavage activity" evidence="12">
    <location>
        <position position="226"/>
    </location>
</feature>
<keyword evidence="8 12" id="KW-0594">Phospholipid biosynthesis</keyword>
<dbReference type="GO" id="GO:0004609">
    <property type="term" value="F:phosphatidylserine decarboxylase activity"/>
    <property type="evidence" value="ECO:0007669"/>
    <property type="project" value="UniProtKB-EC"/>
</dbReference>
<dbReference type="EMBL" id="JAFBFC010000001">
    <property type="protein sequence ID" value="MBM7701445.1"/>
    <property type="molecule type" value="Genomic_DNA"/>
</dbReference>
<keyword evidence="4 12" id="KW-0210">Decarboxylase</keyword>
<feature type="chain" id="PRO_5044902538" description="Phosphatidylserine decarboxylase alpha chain" evidence="12">
    <location>
        <begin position="226"/>
        <end position="260"/>
    </location>
</feature>
<dbReference type="NCBIfam" id="TIGR00163">
    <property type="entry name" value="PS_decarb"/>
    <property type="match status" value="1"/>
</dbReference>
<feature type="modified residue" description="Pyruvic acid (Ser); by autocatalysis" evidence="12">
    <location>
        <position position="226"/>
    </location>
</feature>
<feature type="active site" description="Schiff-base intermediate with substrate; via pyruvic acid; for decarboxylase activity" evidence="12">
    <location>
        <position position="226"/>
    </location>
</feature>
<keyword evidence="9 12" id="KW-0456">Lyase</keyword>
<name>A0ABS2QPR1_9BACI</name>
<evidence type="ECO:0000256" key="1">
    <source>
        <dbReference type="ARBA" id="ARBA00005189"/>
    </source>
</evidence>
<dbReference type="HAMAP" id="MF_00662">
    <property type="entry name" value="PS_decarb_PSD_B_type1"/>
    <property type="match status" value="1"/>
</dbReference>
<comment type="caution">
    <text evidence="13">The sequence shown here is derived from an EMBL/GenBank/DDBJ whole genome shotgun (WGS) entry which is preliminary data.</text>
</comment>
<keyword evidence="11 12" id="KW-0670">Pyruvate</keyword>
<dbReference type="Proteomes" id="UP000809829">
    <property type="component" value="Unassembled WGS sequence"/>
</dbReference>
<dbReference type="EC" id="4.1.1.65" evidence="12"/>
<comment type="function">
    <text evidence="12">Catalyzes the formation of phosphatidylethanolamine (PtdEtn) from phosphatidylserine (PtdSer).</text>
</comment>
<dbReference type="InterPro" id="IPR033177">
    <property type="entry name" value="PSD-B"/>
</dbReference>
<comment type="subunit">
    <text evidence="12">Heterodimer of a large membrane-associated beta subunit and a small pyruvoyl-containing alpha subunit.</text>
</comment>
<comment type="catalytic activity">
    <reaction evidence="12">
        <text>a 1,2-diacyl-sn-glycero-3-phospho-L-serine + H(+) = a 1,2-diacyl-sn-glycero-3-phosphoethanolamine + CO2</text>
        <dbReference type="Rhea" id="RHEA:20828"/>
        <dbReference type="ChEBI" id="CHEBI:15378"/>
        <dbReference type="ChEBI" id="CHEBI:16526"/>
        <dbReference type="ChEBI" id="CHEBI:57262"/>
        <dbReference type="ChEBI" id="CHEBI:64612"/>
        <dbReference type="EC" id="4.1.1.65"/>
    </reaction>
</comment>
<feature type="site" description="Cleavage (non-hydrolytic); by autocatalysis" evidence="12">
    <location>
        <begin position="225"/>
        <end position="226"/>
    </location>
</feature>
<dbReference type="InterPro" id="IPR003817">
    <property type="entry name" value="PS_Dcarbxylase"/>
</dbReference>
<keyword evidence="6 12" id="KW-0472">Membrane</keyword>
<dbReference type="RefSeq" id="WP_205182770.1">
    <property type="nucleotide sequence ID" value="NZ_JAFBFC010000001.1"/>
</dbReference>
<feature type="active site" description="Charge relay system; for autoendoproteolytic cleavage activity" evidence="12">
    <location>
        <position position="86"/>
    </location>
</feature>
<evidence type="ECO:0000313" key="14">
    <source>
        <dbReference type="Proteomes" id="UP000809829"/>
    </source>
</evidence>
<evidence type="ECO:0000256" key="9">
    <source>
        <dbReference type="ARBA" id="ARBA00023239"/>
    </source>
</evidence>
<feature type="chain" id="PRO_5044902539" description="Phosphatidylserine decarboxylase beta chain" evidence="12">
    <location>
        <begin position="1"/>
        <end position="225"/>
    </location>
</feature>
<keyword evidence="10 12" id="KW-1208">Phospholipid metabolism</keyword>
<comment type="PTM">
    <text evidence="12">Is synthesized initially as an inactive proenzyme. Formation of the active enzyme involves a self-maturation process in which the active site pyruvoyl group is generated from an internal serine residue via an autocatalytic post-translational modification. Two non-identical subunits are generated from the proenzyme in this reaction, and the pyruvate is formed at the N-terminus of the alpha chain, which is derived from the carboxyl end of the proenzyme. The autoendoproteolytic cleavage occurs by a canonical serine protease mechanism, in which the side chain hydroxyl group of the serine supplies its oxygen atom to form the C-terminus of the beta chain, while the remainder of the serine residue undergoes an oxidative deamination to produce ammonia and the pyruvoyl prosthetic group on the alpha chain. During this reaction, the Ser that is part of the protease active site of the proenzyme becomes the pyruvoyl prosthetic group, which constitutes an essential element of the active site of the mature decarboxylase.</text>
</comment>
<evidence type="ECO:0000256" key="11">
    <source>
        <dbReference type="ARBA" id="ARBA00023317"/>
    </source>
</evidence>
<dbReference type="PANTHER" id="PTHR10067">
    <property type="entry name" value="PHOSPHATIDYLSERINE DECARBOXYLASE"/>
    <property type="match status" value="1"/>
</dbReference>
<comment type="subcellular location">
    <subcellularLocation>
        <location evidence="12">Cell membrane</location>
        <topology evidence="12">Peripheral membrane protein</topology>
    </subcellularLocation>
</comment>
<evidence type="ECO:0000256" key="8">
    <source>
        <dbReference type="ARBA" id="ARBA00023209"/>
    </source>
</evidence>
<sequence length="260" mass="29638">MLKNIYRALIELTNHRASSLLVQKFATSRISALLIPSYAQIFKINQDEMEKSLRSYPTLHDLFIRTLKEEARPIDESTSSLVSPVDAKVEECGRILPSKEIIVKNKRYSIQEMVGNDEVLHKYIDGEFVILYLSPKDYHRIHSPISGSIVQTWTLGNKSYPVNQAGLKYGKDPLIKNYRQLTEVQHSSGHVLMVKVGAMFINSIERMHESNQLIKGQEMAYFTFGSTVILLFEKDTIQLSSHIKQDQLVKVGERIGTLSL</sequence>
<dbReference type="Pfam" id="PF02666">
    <property type="entry name" value="PS_Dcarbxylase"/>
    <property type="match status" value="1"/>
</dbReference>
<evidence type="ECO:0000256" key="3">
    <source>
        <dbReference type="ARBA" id="ARBA00022516"/>
    </source>
</evidence>
<comment type="cofactor">
    <cofactor evidence="12">
        <name>pyruvate</name>
        <dbReference type="ChEBI" id="CHEBI:15361"/>
    </cofactor>
    <text evidence="12">Binds 1 pyruvoyl group covalently per subunit.</text>
</comment>
<evidence type="ECO:0000256" key="2">
    <source>
        <dbReference type="ARBA" id="ARBA00022475"/>
    </source>
</evidence>
<evidence type="ECO:0000256" key="10">
    <source>
        <dbReference type="ARBA" id="ARBA00023264"/>
    </source>
</evidence>
<proteinExistence type="inferred from homology"/>
<comment type="similarity">
    <text evidence="12">Belongs to the phosphatidylserine decarboxylase family. PSD-B subfamily. Prokaryotic type I sub-subfamily.</text>
</comment>
<comment type="pathway">
    <text evidence="1">Lipid metabolism.</text>
</comment>
<keyword evidence="3 12" id="KW-0444">Lipid biosynthesis</keyword>
<evidence type="ECO:0000256" key="12">
    <source>
        <dbReference type="HAMAP-Rule" id="MF_00662"/>
    </source>
</evidence>
<dbReference type="PANTHER" id="PTHR10067:SF6">
    <property type="entry name" value="PHOSPHATIDYLSERINE DECARBOXYLASE PROENZYME, MITOCHONDRIAL"/>
    <property type="match status" value="1"/>
</dbReference>
<evidence type="ECO:0000313" key="13">
    <source>
        <dbReference type="EMBL" id="MBM7701445.1"/>
    </source>
</evidence>
<accession>A0ABS2QPR1</accession>
<feature type="active site" description="Charge relay system; for autoendoproteolytic cleavage activity" evidence="12">
    <location>
        <position position="142"/>
    </location>
</feature>
<evidence type="ECO:0000256" key="6">
    <source>
        <dbReference type="ARBA" id="ARBA00023136"/>
    </source>
</evidence>
<organism evidence="13 14">
    <name type="scientific">Priestia iocasae</name>
    <dbReference type="NCBI Taxonomy" id="2291674"/>
    <lineage>
        <taxon>Bacteria</taxon>
        <taxon>Bacillati</taxon>
        <taxon>Bacillota</taxon>
        <taxon>Bacilli</taxon>
        <taxon>Bacillales</taxon>
        <taxon>Bacillaceae</taxon>
        <taxon>Priestia</taxon>
    </lineage>
</organism>
<dbReference type="InterPro" id="IPR033178">
    <property type="entry name" value="PSD_type1_pro"/>
</dbReference>
<evidence type="ECO:0000256" key="5">
    <source>
        <dbReference type="ARBA" id="ARBA00023098"/>
    </source>
</evidence>
<keyword evidence="7 12" id="KW-0865">Zymogen</keyword>
<comment type="pathway">
    <text evidence="12">Phospholipid metabolism; phosphatidylethanolamine biosynthesis; phosphatidylethanolamine from CDP-diacylglycerol: step 2/2.</text>
</comment>
<keyword evidence="2 12" id="KW-1003">Cell membrane</keyword>
<keyword evidence="5 12" id="KW-0443">Lipid metabolism</keyword>
<keyword evidence="14" id="KW-1185">Reference proteome</keyword>
<protein>
    <recommendedName>
        <fullName evidence="12">Phosphatidylserine decarboxylase proenzyme</fullName>
        <ecNumber evidence="12">4.1.1.65</ecNumber>
    </recommendedName>
    <component>
        <recommendedName>
            <fullName evidence="12">Phosphatidylserine decarboxylase alpha chain</fullName>
        </recommendedName>
    </component>
    <component>
        <recommendedName>
            <fullName evidence="12">Phosphatidylserine decarboxylase beta chain</fullName>
        </recommendedName>
    </component>
</protein>
<gene>
    <name evidence="12" type="primary">psd</name>
    <name evidence="13" type="ORF">JOC83_000271</name>
</gene>
<reference evidence="13 14" key="1">
    <citation type="submission" date="2021-01" db="EMBL/GenBank/DDBJ databases">
        <title>Genomic Encyclopedia of Type Strains, Phase IV (KMG-IV): sequencing the most valuable type-strain genomes for metagenomic binning, comparative biology and taxonomic classification.</title>
        <authorList>
            <person name="Goeker M."/>
        </authorList>
    </citation>
    <scope>NUCLEOTIDE SEQUENCE [LARGE SCALE GENOMIC DNA]</scope>
    <source>
        <strain evidence="13 14">DSM 104297</strain>
    </source>
</reference>
<evidence type="ECO:0000256" key="4">
    <source>
        <dbReference type="ARBA" id="ARBA00022793"/>
    </source>
</evidence>